<sequence>MTDGWNLTGPDSDEPTNRGSDTSDASDTPETRAKYLLDAVNVRNGTWLTKQEFPALRYAVPGLIPEGLTITIGPPKVGKSWFFGNILLGIANGTQVLGKLSIPQPRHVLNLALEDGDRRMQSRCWQILGGEKPAIPDPYHYVTQVPPNMVIEVIEAFLLMYPETAIVVLDTLGKVMPDARPGESAYARDYRIGGRLKRIADDHPGLSLVVIHHDRKATSEDFVEAVSGTNGLAGSADTIMVLGRKRGAEEGVLKVTGRDVPEAEYALTFDGRLWTLDGADLIQAEANARKRQEASNLSETSVGILDFIRQNPAGVTAKQVRDKFGDNSDQYLKRQLEAGKLTRPKRGLYLVSEPSEVSEGQISTGVDSDADEE</sequence>
<gene>
    <name evidence="2" type="ORF">GCM10010140_58750</name>
</gene>
<dbReference type="PROSITE" id="PS50007">
    <property type="entry name" value="PIPLC_X_DOMAIN"/>
    <property type="match status" value="1"/>
</dbReference>
<proteinExistence type="predicted"/>
<organism evidence="2 3">
    <name type="scientific">Streptosporangium pseudovulgare</name>
    <dbReference type="NCBI Taxonomy" id="35765"/>
    <lineage>
        <taxon>Bacteria</taxon>
        <taxon>Bacillati</taxon>
        <taxon>Actinomycetota</taxon>
        <taxon>Actinomycetes</taxon>
        <taxon>Streptosporangiales</taxon>
        <taxon>Streptosporangiaceae</taxon>
        <taxon>Streptosporangium</taxon>
    </lineage>
</organism>
<protein>
    <recommendedName>
        <fullName evidence="4">AAA family ATPase</fullName>
    </recommendedName>
</protein>
<dbReference type="InterPro" id="IPR027417">
    <property type="entry name" value="P-loop_NTPase"/>
</dbReference>
<dbReference type="SUPFAM" id="SSF52540">
    <property type="entry name" value="P-loop containing nucleoside triphosphate hydrolases"/>
    <property type="match status" value="1"/>
</dbReference>
<dbReference type="Pfam" id="PF13481">
    <property type="entry name" value="AAA_25"/>
    <property type="match status" value="1"/>
</dbReference>
<keyword evidence="3" id="KW-1185">Reference proteome</keyword>
<dbReference type="Gene3D" id="3.40.50.300">
    <property type="entry name" value="P-loop containing nucleotide triphosphate hydrolases"/>
    <property type="match status" value="1"/>
</dbReference>
<evidence type="ECO:0000313" key="2">
    <source>
        <dbReference type="EMBL" id="GGQ20736.1"/>
    </source>
</evidence>
<evidence type="ECO:0008006" key="4">
    <source>
        <dbReference type="Google" id="ProtNLM"/>
    </source>
</evidence>
<feature type="region of interest" description="Disordered" evidence="1">
    <location>
        <begin position="347"/>
        <end position="373"/>
    </location>
</feature>
<dbReference type="Proteomes" id="UP000611554">
    <property type="component" value="Unassembled WGS sequence"/>
</dbReference>
<dbReference type="EMBL" id="BMQJ01000017">
    <property type="protein sequence ID" value="GGQ20736.1"/>
    <property type="molecule type" value="Genomic_DNA"/>
</dbReference>
<name>A0ABQ2R9L5_9ACTN</name>
<evidence type="ECO:0000313" key="3">
    <source>
        <dbReference type="Proteomes" id="UP000611554"/>
    </source>
</evidence>
<feature type="compositionally biased region" description="Polar residues" evidence="1">
    <location>
        <begin position="17"/>
        <end position="28"/>
    </location>
</feature>
<accession>A0ABQ2R9L5</accession>
<reference evidence="3" key="1">
    <citation type="journal article" date="2019" name="Int. J. Syst. Evol. Microbiol.">
        <title>The Global Catalogue of Microorganisms (GCM) 10K type strain sequencing project: providing services to taxonomists for standard genome sequencing and annotation.</title>
        <authorList>
            <consortium name="The Broad Institute Genomics Platform"/>
            <consortium name="The Broad Institute Genome Sequencing Center for Infectious Disease"/>
            <person name="Wu L."/>
            <person name="Ma J."/>
        </authorList>
    </citation>
    <scope>NUCLEOTIDE SEQUENCE [LARGE SCALE GENOMIC DNA]</scope>
    <source>
        <strain evidence="3">JCM 3115</strain>
    </source>
</reference>
<feature type="region of interest" description="Disordered" evidence="1">
    <location>
        <begin position="1"/>
        <end position="30"/>
    </location>
</feature>
<evidence type="ECO:0000256" key="1">
    <source>
        <dbReference type="SAM" id="MobiDB-lite"/>
    </source>
</evidence>
<dbReference type="RefSeq" id="WP_189249698.1">
    <property type="nucleotide sequence ID" value="NZ_BMQJ01000017.1"/>
</dbReference>
<comment type="caution">
    <text evidence="2">The sequence shown here is derived from an EMBL/GenBank/DDBJ whole genome shotgun (WGS) entry which is preliminary data.</text>
</comment>